<protein>
    <recommendedName>
        <fullName evidence="5">ABC transporter permease</fullName>
    </recommendedName>
</protein>
<feature type="compositionally biased region" description="Low complexity" evidence="1">
    <location>
        <begin position="46"/>
        <end position="57"/>
    </location>
</feature>
<keyword evidence="2" id="KW-0472">Membrane</keyword>
<dbReference type="PANTHER" id="PTHR37305">
    <property type="entry name" value="INTEGRAL MEMBRANE PROTEIN-RELATED"/>
    <property type="match status" value="1"/>
</dbReference>
<keyword evidence="2" id="KW-1133">Transmembrane helix</keyword>
<dbReference type="PANTHER" id="PTHR37305:SF1">
    <property type="entry name" value="MEMBRANE PROTEIN"/>
    <property type="match status" value="1"/>
</dbReference>
<name>A0ABP5H169_9ACTN</name>
<feature type="transmembrane region" description="Helical" evidence="2">
    <location>
        <begin position="321"/>
        <end position="341"/>
    </location>
</feature>
<dbReference type="Proteomes" id="UP001500751">
    <property type="component" value="Unassembled WGS sequence"/>
</dbReference>
<accession>A0ABP5H169</accession>
<dbReference type="EMBL" id="BAAAQN010000079">
    <property type="protein sequence ID" value="GAA2060538.1"/>
    <property type="molecule type" value="Genomic_DNA"/>
</dbReference>
<proteinExistence type="predicted"/>
<feature type="transmembrane region" description="Helical" evidence="2">
    <location>
        <begin position="233"/>
        <end position="251"/>
    </location>
</feature>
<evidence type="ECO:0000256" key="1">
    <source>
        <dbReference type="SAM" id="MobiDB-lite"/>
    </source>
</evidence>
<keyword evidence="2" id="KW-0812">Transmembrane</keyword>
<evidence type="ECO:0000256" key="2">
    <source>
        <dbReference type="SAM" id="Phobius"/>
    </source>
</evidence>
<evidence type="ECO:0008006" key="5">
    <source>
        <dbReference type="Google" id="ProtNLM"/>
    </source>
</evidence>
<feature type="compositionally biased region" description="Low complexity" evidence="1">
    <location>
        <begin position="20"/>
        <end position="37"/>
    </location>
</feature>
<feature type="transmembrane region" description="Helical" evidence="2">
    <location>
        <begin position="191"/>
        <end position="213"/>
    </location>
</feature>
<feature type="region of interest" description="Disordered" evidence="1">
    <location>
        <begin position="1"/>
        <end position="169"/>
    </location>
</feature>
<feature type="transmembrane region" description="Helical" evidence="2">
    <location>
        <begin position="348"/>
        <end position="369"/>
    </location>
</feature>
<dbReference type="Pfam" id="PF12730">
    <property type="entry name" value="ABC2_membrane_4"/>
    <property type="match status" value="1"/>
</dbReference>
<feature type="compositionally biased region" description="Polar residues" evidence="1">
    <location>
        <begin position="151"/>
        <end position="162"/>
    </location>
</feature>
<feature type="transmembrane region" description="Helical" evidence="2">
    <location>
        <begin position="398"/>
        <end position="419"/>
    </location>
</feature>
<sequence>MSTPTPTGQPTPGFVPPSGQPGSQPNSQQSSQQGPPNHGYAAPAGQVPQQPRTPVPQSAQTPGYGPPADYSSAPPQGFPAPQPGSAVPAAGYPAPAPAPAPPNPYAGPPAQPQPQPYGFPAPQPGFPAPQPGPGFPAPNQGFGPPSPVPSQNPHQNPHQNLGPNPFPNAKASFGAALHSEWTKIRSVRSTFWTLLVTMAITIGLGALFAFGAVQHISPGDRVDGDWPAHAMSGLFLGQLVIVVFGAMAITAEYSTGMIRTSLTSQPRRATLFWAKTLIVTLVSLAVGLICSFSSFVIASAIYSGHDIHMSLSDGDTLRAVYGGGLYLAVSALLAFGLGAVLRHTAGAITTAVGLLFVLWILVAFLPSSWRTDIAKWVPFNAGMQIITTQPTDDMLAPWTGFAVFAGYAVAAIVLGAIVMRNKDA</sequence>
<organism evidence="3 4">
    <name type="scientific">Catenulispora yoronensis</name>
    <dbReference type="NCBI Taxonomy" id="450799"/>
    <lineage>
        <taxon>Bacteria</taxon>
        <taxon>Bacillati</taxon>
        <taxon>Actinomycetota</taxon>
        <taxon>Actinomycetes</taxon>
        <taxon>Catenulisporales</taxon>
        <taxon>Catenulisporaceae</taxon>
        <taxon>Catenulispora</taxon>
    </lineage>
</organism>
<gene>
    <name evidence="3" type="ORF">GCM10009839_84090</name>
</gene>
<reference evidence="4" key="1">
    <citation type="journal article" date="2019" name="Int. J. Syst. Evol. Microbiol.">
        <title>The Global Catalogue of Microorganisms (GCM) 10K type strain sequencing project: providing services to taxonomists for standard genome sequencing and annotation.</title>
        <authorList>
            <consortium name="The Broad Institute Genomics Platform"/>
            <consortium name="The Broad Institute Genome Sequencing Center for Infectious Disease"/>
            <person name="Wu L."/>
            <person name="Ma J."/>
        </authorList>
    </citation>
    <scope>NUCLEOTIDE SEQUENCE [LARGE SCALE GENOMIC DNA]</scope>
    <source>
        <strain evidence="4">JCM 16014</strain>
    </source>
</reference>
<feature type="compositionally biased region" description="Low complexity" evidence="1">
    <location>
        <begin position="83"/>
        <end position="93"/>
    </location>
</feature>
<keyword evidence="4" id="KW-1185">Reference proteome</keyword>
<comment type="caution">
    <text evidence="3">The sequence shown here is derived from an EMBL/GenBank/DDBJ whole genome shotgun (WGS) entry which is preliminary data.</text>
</comment>
<dbReference type="RefSeq" id="WP_344671341.1">
    <property type="nucleotide sequence ID" value="NZ_BAAAQN010000079.1"/>
</dbReference>
<evidence type="ECO:0000313" key="3">
    <source>
        <dbReference type="EMBL" id="GAA2060538.1"/>
    </source>
</evidence>
<feature type="compositionally biased region" description="Pro residues" evidence="1">
    <location>
        <begin position="94"/>
        <end position="136"/>
    </location>
</feature>
<feature type="compositionally biased region" description="Pro residues" evidence="1">
    <location>
        <begin position="7"/>
        <end position="19"/>
    </location>
</feature>
<feature type="transmembrane region" description="Helical" evidence="2">
    <location>
        <begin position="272"/>
        <end position="301"/>
    </location>
</feature>
<evidence type="ECO:0000313" key="4">
    <source>
        <dbReference type="Proteomes" id="UP001500751"/>
    </source>
</evidence>